<proteinExistence type="predicted"/>
<dbReference type="Proteomes" id="UP000265520">
    <property type="component" value="Unassembled WGS sequence"/>
</dbReference>
<reference evidence="1 2" key="1">
    <citation type="journal article" date="2018" name="Front. Plant Sci.">
        <title>Red Clover (Trifolium pratense) and Zigzag Clover (T. medium) - A Picture of Genomic Similarities and Differences.</title>
        <authorList>
            <person name="Dluhosova J."/>
            <person name="Istvanek J."/>
            <person name="Nedelnik J."/>
            <person name="Repkova J."/>
        </authorList>
    </citation>
    <scope>NUCLEOTIDE SEQUENCE [LARGE SCALE GENOMIC DNA]</scope>
    <source>
        <strain evidence="2">cv. 10/8</strain>
        <tissue evidence="1">Leaf</tissue>
    </source>
</reference>
<feature type="non-terminal residue" evidence="1">
    <location>
        <position position="89"/>
    </location>
</feature>
<name>A0A392TIZ1_9FABA</name>
<evidence type="ECO:0000313" key="1">
    <source>
        <dbReference type="EMBL" id="MCI60554.1"/>
    </source>
</evidence>
<dbReference type="EMBL" id="LXQA010583701">
    <property type="protein sequence ID" value="MCI60554.1"/>
    <property type="molecule type" value="Genomic_DNA"/>
</dbReference>
<dbReference type="AlphaFoldDB" id="A0A392TIZ1"/>
<accession>A0A392TIZ1</accession>
<keyword evidence="2" id="KW-1185">Reference proteome</keyword>
<protein>
    <submittedName>
        <fullName evidence="1">Uncharacterized protein</fullName>
    </submittedName>
</protein>
<organism evidence="1 2">
    <name type="scientific">Trifolium medium</name>
    <dbReference type="NCBI Taxonomy" id="97028"/>
    <lineage>
        <taxon>Eukaryota</taxon>
        <taxon>Viridiplantae</taxon>
        <taxon>Streptophyta</taxon>
        <taxon>Embryophyta</taxon>
        <taxon>Tracheophyta</taxon>
        <taxon>Spermatophyta</taxon>
        <taxon>Magnoliopsida</taxon>
        <taxon>eudicotyledons</taxon>
        <taxon>Gunneridae</taxon>
        <taxon>Pentapetalae</taxon>
        <taxon>rosids</taxon>
        <taxon>fabids</taxon>
        <taxon>Fabales</taxon>
        <taxon>Fabaceae</taxon>
        <taxon>Papilionoideae</taxon>
        <taxon>50 kb inversion clade</taxon>
        <taxon>NPAAA clade</taxon>
        <taxon>Hologalegina</taxon>
        <taxon>IRL clade</taxon>
        <taxon>Trifolieae</taxon>
        <taxon>Trifolium</taxon>
    </lineage>
</organism>
<evidence type="ECO:0000313" key="2">
    <source>
        <dbReference type="Proteomes" id="UP000265520"/>
    </source>
</evidence>
<comment type="caution">
    <text evidence="1">The sequence shown here is derived from an EMBL/GenBank/DDBJ whole genome shotgun (WGS) entry which is preliminary data.</text>
</comment>
<sequence length="89" mass="10142">MELFKELKRLMSKPLDVASADTSAFNQMTRLVKEIKPLKQRLPLSSQSTFELINNFLSLHASKNAFLTSTLPVYELAVNSKEDLMKKLL</sequence>